<feature type="disulfide bond" evidence="4">
    <location>
        <begin position="110"/>
        <end position="119"/>
    </location>
</feature>
<dbReference type="SUPFAM" id="SSF57196">
    <property type="entry name" value="EGF/Laminin"/>
    <property type="match status" value="1"/>
</dbReference>
<feature type="disulfide bond" evidence="4">
    <location>
        <begin position="87"/>
        <end position="97"/>
    </location>
</feature>
<evidence type="ECO:0000256" key="6">
    <source>
        <dbReference type="SAM" id="SignalP"/>
    </source>
</evidence>
<dbReference type="PROSITE" id="PS00022">
    <property type="entry name" value="EGF_1"/>
    <property type="match status" value="2"/>
</dbReference>
<gene>
    <name evidence="8" type="ORF">MACK_000967</name>
</gene>
<dbReference type="InterPro" id="IPR051022">
    <property type="entry name" value="Notch_Cell-Fate_Det"/>
</dbReference>
<feature type="disulfide bond" evidence="4">
    <location>
        <begin position="58"/>
        <end position="67"/>
    </location>
</feature>
<keyword evidence="3 4" id="KW-1015">Disulfide bond</keyword>
<feature type="compositionally biased region" description="Basic and acidic residues" evidence="5">
    <location>
        <begin position="450"/>
        <end position="463"/>
    </location>
</feature>
<evidence type="ECO:0000313" key="8">
    <source>
        <dbReference type="EMBL" id="UKK00893.2"/>
    </source>
</evidence>
<feature type="signal peptide" evidence="6">
    <location>
        <begin position="1"/>
        <end position="27"/>
    </location>
</feature>
<keyword evidence="6" id="KW-0732">Signal</keyword>
<dbReference type="PANTHER" id="PTHR24049">
    <property type="entry name" value="CRUMBS FAMILY MEMBER"/>
    <property type="match status" value="1"/>
</dbReference>
<dbReference type="Gene3D" id="2.10.25.10">
    <property type="entry name" value="Laminin"/>
    <property type="match status" value="1"/>
</dbReference>
<feature type="compositionally biased region" description="Basic residues" evidence="5">
    <location>
        <begin position="427"/>
        <end position="449"/>
    </location>
</feature>
<dbReference type="InterPro" id="IPR000742">
    <property type="entry name" value="EGF"/>
</dbReference>
<keyword evidence="1 4" id="KW-0245">EGF-like domain</keyword>
<feature type="region of interest" description="Disordered" evidence="5">
    <location>
        <begin position="406"/>
        <end position="474"/>
    </location>
</feature>
<dbReference type="PROSITE" id="PS50026">
    <property type="entry name" value="EGF_3"/>
    <property type="match status" value="2"/>
</dbReference>
<evidence type="ECO:0000256" key="2">
    <source>
        <dbReference type="ARBA" id="ARBA00022737"/>
    </source>
</evidence>
<proteinExistence type="predicted"/>
<reference evidence="8" key="1">
    <citation type="submission" date="2022-07" db="EMBL/GenBank/DDBJ databases">
        <title>Evaluation of T. orientalis genome assembly methods using nanopore sequencing and analysis of variation between genomes.</title>
        <authorList>
            <person name="Yam J."/>
            <person name="Micallef M.L."/>
            <person name="Liu M."/>
            <person name="Djordjevic S.P."/>
            <person name="Bogema D.R."/>
            <person name="Jenkins C."/>
        </authorList>
    </citation>
    <scope>NUCLEOTIDE SEQUENCE</scope>
    <source>
        <strain evidence="8">Goon Nure</strain>
    </source>
</reference>
<dbReference type="PROSITE" id="PS01186">
    <property type="entry name" value="EGF_2"/>
    <property type="match status" value="1"/>
</dbReference>
<feature type="domain" description="EGF-like" evidence="7">
    <location>
        <begin position="28"/>
        <end position="68"/>
    </location>
</feature>
<dbReference type="SMART" id="SM00181">
    <property type="entry name" value="EGF"/>
    <property type="match status" value="3"/>
</dbReference>
<organism evidence="8 9">
    <name type="scientific">Theileria orientalis</name>
    <dbReference type="NCBI Taxonomy" id="68886"/>
    <lineage>
        <taxon>Eukaryota</taxon>
        <taxon>Sar</taxon>
        <taxon>Alveolata</taxon>
        <taxon>Apicomplexa</taxon>
        <taxon>Aconoidasida</taxon>
        <taxon>Piroplasmida</taxon>
        <taxon>Theileriidae</taxon>
        <taxon>Theileria</taxon>
    </lineage>
</organism>
<dbReference type="AlphaFoldDB" id="A0A976MAT5"/>
<evidence type="ECO:0000313" key="9">
    <source>
        <dbReference type="Proteomes" id="UP000244811"/>
    </source>
</evidence>
<evidence type="ECO:0000256" key="3">
    <source>
        <dbReference type="ARBA" id="ARBA00023157"/>
    </source>
</evidence>
<accession>A0A976MAT5</accession>
<sequence length="754" mass="86150">MFSFNLKSFASFLFLSICLCNITIVFCEEECDDDHKCHRDSKCIKVSLGQNNYNLCICNPGFTGWDCSTPLDYCNKHCRPLQRGISCKHTLCNQGQCINLDSHPYYKCDCGAFYKGDNCEIDDNPCSYERNNPCGHGDCEFIPGVNQINCKCYPGWTKNPNQPNTKYTWNGVEVHMTPACLEEVKKGITGSAPILGPNSKVACYSEGGLAVVNNGRNGLLRYDLASGCNADDDILSAVLENINFIVKTFESNDSNSSEIKRETELNGFHLLDQFEDSYFSLVNDKINRLQGRVIEKPVGEKNHPSEKDSSEIVSILGDVWIAEFVVPVDLGLFKKILNDAVYTMCPNLEVFDDNNTRPLASEDPKDGKNSRKTIDCIENTIAHTKNYTKPGEIDVDYPKVAEEPASINKQDYLIDPPPIPVKEKTGARRRPKRSKSTRGRKGRPRSVKPRRLDEKAEPVRKQIEEDEEREELVEKIDSEQVDEEQYEYEEYDLEEDSDLDEEFELPTRACRRTHKPNPPVDGSNSNYLKTEHFAQLLVNCPFFSGHKVSNAAIASKKAASIIDKLRKDAQICNSKSSEEETEVSDSGYLSTEAIKRATESYELMELNEKLFTIPDTVKRRTKKRYRRIYTSIPRYLKRSKHRSRHAFLQKLNALVERITTKYINRKKKEIMSENFYQTIPDPTQYVTGTYGWNHDPYLSNRQGRTKGHGLYLSCGDDSTPRGLEHTLKDPFNIPWVSMDHIGHREIIKQMFQDY</sequence>
<dbReference type="EMBL" id="CP056069">
    <property type="protein sequence ID" value="UKK00893.2"/>
    <property type="molecule type" value="Genomic_DNA"/>
</dbReference>
<evidence type="ECO:0000256" key="1">
    <source>
        <dbReference type="ARBA" id="ARBA00022536"/>
    </source>
</evidence>
<protein>
    <recommendedName>
        <fullName evidence="7">EGF-like domain-containing protein</fullName>
    </recommendedName>
</protein>
<evidence type="ECO:0000256" key="4">
    <source>
        <dbReference type="PROSITE-ProRule" id="PRU00076"/>
    </source>
</evidence>
<dbReference type="Proteomes" id="UP000244811">
    <property type="component" value="Chromosome 1"/>
</dbReference>
<feature type="chain" id="PRO_5037377439" description="EGF-like domain-containing protein" evidence="6">
    <location>
        <begin position="28"/>
        <end position="754"/>
    </location>
</feature>
<name>A0A976MAT5_THEOR</name>
<comment type="caution">
    <text evidence="4">Lacks conserved residue(s) required for the propagation of feature annotation.</text>
</comment>
<keyword evidence="2" id="KW-0677">Repeat</keyword>
<feature type="domain" description="EGF-like" evidence="7">
    <location>
        <begin position="83"/>
        <end position="120"/>
    </location>
</feature>
<evidence type="ECO:0000259" key="7">
    <source>
        <dbReference type="PROSITE" id="PS50026"/>
    </source>
</evidence>
<evidence type="ECO:0000256" key="5">
    <source>
        <dbReference type="SAM" id="MobiDB-lite"/>
    </source>
</evidence>